<keyword evidence="3" id="KW-1185">Reference proteome</keyword>
<reference evidence="2 3" key="1">
    <citation type="journal article" date="2021" name="ACS Chem. Biol.">
        <title>Genomic-Led Discovery of a Novel Glycopeptide Antibiotic by Nonomuraea coxensis DSM 45129.</title>
        <authorList>
            <person name="Yushchuk O."/>
            <person name="Vior N.M."/>
            <person name="Andreo-Vidal A."/>
            <person name="Berini F."/>
            <person name="Ruckert C."/>
            <person name="Busche T."/>
            <person name="Binda E."/>
            <person name="Kalinowski J."/>
            <person name="Truman A.W."/>
            <person name="Marinelli F."/>
        </authorList>
    </citation>
    <scope>NUCLEOTIDE SEQUENCE [LARGE SCALE GENOMIC DNA]</scope>
    <source>
        <strain evidence="2 3">DSM 45129</strain>
    </source>
</reference>
<accession>A0ABX8TQW7</accession>
<dbReference type="PANTHER" id="PTHR37292:SF2">
    <property type="entry name" value="DUF262 DOMAIN-CONTAINING PROTEIN"/>
    <property type="match status" value="1"/>
</dbReference>
<dbReference type="PANTHER" id="PTHR37292">
    <property type="entry name" value="VNG6097C"/>
    <property type="match status" value="1"/>
</dbReference>
<dbReference type="Proteomes" id="UP000824681">
    <property type="component" value="Chromosome"/>
</dbReference>
<organism evidence="2 3">
    <name type="scientific">Nonomuraea coxensis DSM 45129</name>
    <dbReference type="NCBI Taxonomy" id="1122611"/>
    <lineage>
        <taxon>Bacteria</taxon>
        <taxon>Bacillati</taxon>
        <taxon>Actinomycetota</taxon>
        <taxon>Actinomycetes</taxon>
        <taxon>Streptosporangiales</taxon>
        <taxon>Streptosporangiaceae</taxon>
        <taxon>Nonomuraea</taxon>
    </lineage>
</organism>
<dbReference type="EMBL" id="CP068985">
    <property type="protein sequence ID" value="QYC37885.1"/>
    <property type="molecule type" value="Genomic_DNA"/>
</dbReference>
<name>A0ABX8TQW7_9ACTN</name>
<evidence type="ECO:0000259" key="1">
    <source>
        <dbReference type="Pfam" id="PF03235"/>
    </source>
</evidence>
<gene>
    <name evidence="2" type="ORF">Nocox_01255</name>
</gene>
<dbReference type="InterPro" id="IPR004919">
    <property type="entry name" value="GmrSD_N"/>
</dbReference>
<feature type="domain" description="GmrSD restriction endonucleases N-terminal" evidence="1">
    <location>
        <begin position="17"/>
        <end position="216"/>
    </location>
</feature>
<evidence type="ECO:0000313" key="3">
    <source>
        <dbReference type="Proteomes" id="UP000824681"/>
    </source>
</evidence>
<dbReference type="Pfam" id="PF03235">
    <property type="entry name" value="GmrSD_N"/>
    <property type="match status" value="1"/>
</dbReference>
<protein>
    <recommendedName>
        <fullName evidence="1">GmrSD restriction endonucleases N-terminal domain-containing protein</fullName>
    </recommendedName>
</protein>
<dbReference type="RefSeq" id="WP_033408766.1">
    <property type="nucleotide sequence ID" value="NZ_CP068985.1"/>
</dbReference>
<proteinExistence type="predicted"/>
<evidence type="ECO:0000313" key="2">
    <source>
        <dbReference type="EMBL" id="QYC37885.1"/>
    </source>
</evidence>
<sequence length="543" mass="60530">MTTVTRPHVTQVRPPELVDMALSGRIRLPSFQRSYRWRREDVVKLFDSILRGYPIGDLLMWSRPAGSAELTIGPLTLDVPATPEALWVIDGQQRITSLVGALAAPPDTVDPRFRIFFDLRTESFVSAGQRDDVPDHWFPLPTALSNSRTLSWQRERPWLAEQDFSRCDELVTAIRDYPIPMYVVKADDEQTLREIFDRLNNFGRRLRRAEIFNALHTVSGQMKPSGLASLAESISGFGYGEVPEQVLMQSVLAVRGGRIDRDFRAEFQHDRDRHESFQLAEKSLGTAIEFLRDEVGIPHLRLLPYMLFLPVLVRFAALFGYPEGRAAELLRRWVWRGSVLGVTPQGNTVALRKNASAVGDDPIESADRLLKLLPSGREWLPDLRATKLNQARAKVNLLGMLSVRPRILVSGEGDDGRTFSVGDPIDPVRLLDGPTSPLIPIVESGTELGGGVANRLVHPSTLTRADIDRALDGPTAVNGEVLLSHFIDSTAMECRRRGDHQGFLALRARRIATTIIDHVQEGALFGFPDGPDITQLLEPGELA</sequence>